<protein>
    <submittedName>
        <fullName evidence="1">Uncharacterized protein</fullName>
    </submittedName>
</protein>
<proteinExistence type="predicted"/>
<evidence type="ECO:0000313" key="1">
    <source>
        <dbReference type="EMBL" id="OZI54272.1"/>
    </source>
</evidence>
<evidence type="ECO:0000313" key="2">
    <source>
        <dbReference type="Proteomes" id="UP000216885"/>
    </source>
</evidence>
<dbReference type="Proteomes" id="UP000216885">
    <property type="component" value="Unassembled WGS sequence"/>
</dbReference>
<sequence>MPLVRRCALIRAAWCKPKALFGAGRHDATSNRNVVNITQVHATSVFPLSELHGFCGRVGADLGAVAEAGFAQQACDDHHNKQKGPAVSQAFKKFGCGGRI</sequence>
<gene>
    <name evidence="1" type="ORF">CAL20_17425</name>
</gene>
<dbReference type="EMBL" id="NEVQ01000017">
    <property type="protein sequence ID" value="OZI54272.1"/>
    <property type="molecule type" value="Genomic_DNA"/>
</dbReference>
<dbReference type="AlphaFoldDB" id="A0A261TYN4"/>
<organism evidence="1 2">
    <name type="scientific">Bordetella genomosp. 4</name>
    <dbReference type="NCBI Taxonomy" id="463044"/>
    <lineage>
        <taxon>Bacteria</taxon>
        <taxon>Pseudomonadati</taxon>
        <taxon>Pseudomonadota</taxon>
        <taxon>Betaproteobacteria</taxon>
        <taxon>Burkholderiales</taxon>
        <taxon>Alcaligenaceae</taxon>
        <taxon>Bordetella</taxon>
    </lineage>
</organism>
<comment type="caution">
    <text evidence="1">The sequence shown here is derived from an EMBL/GenBank/DDBJ whole genome shotgun (WGS) entry which is preliminary data.</text>
</comment>
<accession>A0A261TYN4</accession>
<keyword evidence="2" id="KW-1185">Reference proteome</keyword>
<reference evidence="1 2" key="1">
    <citation type="submission" date="2017-05" db="EMBL/GenBank/DDBJ databases">
        <title>Complete and WGS of Bordetella genogroups.</title>
        <authorList>
            <person name="Spilker T."/>
            <person name="LiPuma J."/>
        </authorList>
    </citation>
    <scope>NUCLEOTIDE SEQUENCE [LARGE SCALE GENOMIC DNA]</scope>
    <source>
        <strain evidence="1 2">AU9919</strain>
    </source>
</reference>
<name>A0A261TYN4_9BORD</name>